<evidence type="ECO:0000256" key="6">
    <source>
        <dbReference type="RuleBase" id="RU000304"/>
    </source>
</evidence>
<keyword evidence="3 8" id="KW-0418">Kinase</keyword>
<evidence type="ECO:0000313" key="9">
    <source>
        <dbReference type="Proteomes" id="UP000516437"/>
    </source>
</evidence>
<evidence type="ECO:0000256" key="5">
    <source>
        <dbReference type="PROSITE-ProRule" id="PRU10141"/>
    </source>
</evidence>
<dbReference type="Pfam" id="PF00069">
    <property type="entry name" value="Pkinase"/>
    <property type="match status" value="1"/>
</dbReference>
<dbReference type="EMBL" id="RXIC02000025">
    <property type="protein sequence ID" value="KAB1208442.1"/>
    <property type="molecule type" value="Genomic_DNA"/>
</dbReference>
<dbReference type="PROSITE" id="PS50011">
    <property type="entry name" value="PROTEIN_KINASE_DOM"/>
    <property type="match status" value="1"/>
</dbReference>
<dbReference type="PANTHER" id="PTHR48011:SF51">
    <property type="entry name" value="PROTEIN KINASE SUPERFAMILY PROTEIN"/>
    <property type="match status" value="1"/>
</dbReference>
<evidence type="ECO:0000256" key="1">
    <source>
        <dbReference type="ARBA" id="ARBA00022679"/>
    </source>
</evidence>
<dbReference type="Proteomes" id="UP000516437">
    <property type="component" value="Chromosome 7"/>
</dbReference>
<gene>
    <name evidence="8" type="ORF">CJ030_MR7G022700</name>
</gene>
<comment type="similarity">
    <text evidence="6">Belongs to the protein kinase superfamily.</text>
</comment>
<keyword evidence="9" id="KW-1185">Reference proteome</keyword>
<dbReference type="AlphaFoldDB" id="A0A6A1V6I0"/>
<comment type="caution">
    <text evidence="8">The sequence shown here is derived from an EMBL/GenBank/DDBJ whole genome shotgun (WGS) entry which is preliminary data.</text>
</comment>
<dbReference type="PROSITE" id="PS00107">
    <property type="entry name" value="PROTEIN_KINASE_ATP"/>
    <property type="match status" value="1"/>
</dbReference>
<evidence type="ECO:0000256" key="3">
    <source>
        <dbReference type="ARBA" id="ARBA00022777"/>
    </source>
</evidence>
<dbReference type="OrthoDB" id="25592at2759"/>
<dbReference type="Gene3D" id="1.10.510.10">
    <property type="entry name" value="Transferase(Phosphotransferase) domain 1"/>
    <property type="match status" value="1"/>
</dbReference>
<dbReference type="InterPro" id="IPR017441">
    <property type="entry name" value="Protein_kinase_ATP_BS"/>
</dbReference>
<evidence type="ECO:0000259" key="7">
    <source>
        <dbReference type="PROSITE" id="PS50011"/>
    </source>
</evidence>
<accession>A0A6A1V6I0</accession>
<dbReference type="PANTHER" id="PTHR48011">
    <property type="entry name" value="CCR4-NOT TRANSCRIPTIONAL COMPLEX SUBUNIT CAF120-RELATED"/>
    <property type="match status" value="1"/>
</dbReference>
<dbReference type="InterPro" id="IPR011009">
    <property type="entry name" value="Kinase-like_dom_sf"/>
</dbReference>
<keyword evidence="2 5" id="KW-0547">Nucleotide-binding</keyword>
<evidence type="ECO:0000313" key="8">
    <source>
        <dbReference type="EMBL" id="KAB1208442.1"/>
    </source>
</evidence>
<dbReference type="InterPro" id="IPR052751">
    <property type="entry name" value="Plant_MAPKKK"/>
</dbReference>
<sequence length="328" mass="36160">MALIKRRVLGKGTYGTVFLAESTDPDAPPIAVKSCLLHRSSSLRGLPGIVQSFGSTTSIKNGAQYYDLLLEYAAGGTLADVIRKGKGLQEGDVRRYTRMILRGLCSMHSFGMVHCDLKPSNILVFPGPGGVNNNELKIADFGLVKERGICKDDNNFWKFRFRGTPFYVSPESLAHGEIGTPMDIWSLGCIVVEMVTGTPAWWQCLDQETLMFRLAILHETPRIPEKLSEDGKDFLRKCFARDPTERWTAQMFLDHPFVIDQVSAPQLSSGSPLDLHAPSFLHHSLGYSDGLPPPCWASFSSHNSLGSSASLTQPKCAAPFLSWTLILI</sequence>
<keyword evidence="1" id="KW-0808">Transferase</keyword>
<feature type="domain" description="Protein kinase" evidence="7">
    <location>
        <begin position="3"/>
        <end position="258"/>
    </location>
</feature>
<proteinExistence type="inferred from homology"/>
<feature type="binding site" evidence="5">
    <location>
        <position position="33"/>
    </location>
    <ligand>
        <name>ATP</name>
        <dbReference type="ChEBI" id="CHEBI:30616"/>
    </ligand>
</feature>
<keyword evidence="4 5" id="KW-0067">ATP-binding</keyword>
<protein>
    <submittedName>
        <fullName evidence="8">Mitogen-activated protein kinase kinase kinase A</fullName>
    </submittedName>
</protein>
<dbReference type="PROSITE" id="PS00108">
    <property type="entry name" value="PROTEIN_KINASE_ST"/>
    <property type="match status" value="1"/>
</dbReference>
<dbReference type="SMART" id="SM00220">
    <property type="entry name" value="S_TKc"/>
    <property type="match status" value="1"/>
</dbReference>
<reference evidence="8 9" key="1">
    <citation type="journal article" date="2019" name="Plant Biotechnol. J.">
        <title>The red bayberry genome and genetic basis of sex determination.</title>
        <authorList>
            <person name="Jia H.M."/>
            <person name="Jia H.J."/>
            <person name="Cai Q.L."/>
            <person name="Wang Y."/>
            <person name="Zhao H.B."/>
            <person name="Yang W.F."/>
            <person name="Wang G.Y."/>
            <person name="Li Y.H."/>
            <person name="Zhan D.L."/>
            <person name="Shen Y.T."/>
            <person name="Niu Q.F."/>
            <person name="Chang L."/>
            <person name="Qiu J."/>
            <person name="Zhao L."/>
            <person name="Xie H.B."/>
            <person name="Fu W.Y."/>
            <person name="Jin J."/>
            <person name="Li X.W."/>
            <person name="Jiao Y."/>
            <person name="Zhou C.C."/>
            <person name="Tu T."/>
            <person name="Chai C.Y."/>
            <person name="Gao J.L."/>
            <person name="Fan L.J."/>
            <person name="van de Weg E."/>
            <person name="Wang J.Y."/>
            <person name="Gao Z.S."/>
        </authorList>
    </citation>
    <scope>NUCLEOTIDE SEQUENCE [LARGE SCALE GENOMIC DNA]</scope>
    <source>
        <tissue evidence="8">Leaves</tissue>
    </source>
</reference>
<dbReference type="InterPro" id="IPR008271">
    <property type="entry name" value="Ser/Thr_kinase_AS"/>
</dbReference>
<name>A0A6A1V6I0_9ROSI</name>
<dbReference type="GO" id="GO:0007165">
    <property type="term" value="P:signal transduction"/>
    <property type="evidence" value="ECO:0007669"/>
    <property type="project" value="TreeGrafter"/>
</dbReference>
<organism evidence="8 9">
    <name type="scientific">Morella rubra</name>
    <name type="common">Chinese bayberry</name>
    <dbReference type="NCBI Taxonomy" id="262757"/>
    <lineage>
        <taxon>Eukaryota</taxon>
        <taxon>Viridiplantae</taxon>
        <taxon>Streptophyta</taxon>
        <taxon>Embryophyta</taxon>
        <taxon>Tracheophyta</taxon>
        <taxon>Spermatophyta</taxon>
        <taxon>Magnoliopsida</taxon>
        <taxon>eudicotyledons</taxon>
        <taxon>Gunneridae</taxon>
        <taxon>Pentapetalae</taxon>
        <taxon>rosids</taxon>
        <taxon>fabids</taxon>
        <taxon>Fagales</taxon>
        <taxon>Myricaceae</taxon>
        <taxon>Morella</taxon>
    </lineage>
</organism>
<evidence type="ECO:0000256" key="2">
    <source>
        <dbReference type="ARBA" id="ARBA00022741"/>
    </source>
</evidence>
<keyword evidence="6" id="KW-0723">Serine/threonine-protein kinase</keyword>
<dbReference type="GO" id="GO:0004674">
    <property type="term" value="F:protein serine/threonine kinase activity"/>
    <property type="evidence" value="ECO:0007669"/>
    <property type="project" value="UniProtKB-KW"/>
</dbReference>
<dbReference type="GO" id="GO:0005524">
    <property type="term" value="F:ATP binding"/>
    <property type="evidence" value="ECO:0007669"/>
    <property type="project" value="UniProtKB-UniRule"/>
</dbReference>
<evidence type="ECO:0000256" key="4">
    <source>
        <dbReference type="ARBA" id="ARBA00022840"/>
    </source>
</evidence>
<dbReference type="InterPro" id="IPR000719">
    <property type="entry name" value="Prot_kinase_dom"/>
</dbReference>
<dbReference type="SUPFAM" id="SSF56112">
    <property type="entry name" value="Protein kinase-like (PK-like)"/>
    <property type="match status" value="1"/>
</dbReference>